<dbReference type="AlphaFoldDB" id="A0A9X3I6H3"/>
<evidence type="ECO:0000256" key="1">
    <source>
        <dbReference type="SAM" id="MobiDB-lite"/>
    </source>
</evidence>
<comment type="caution">
    <text evidence="2">The sequence shown here is derived from an EMBL/GenBank/DDBJ whole genome shotgun (WGS) entry which is preliminary data.</text>
</comment>
<organism evidence="2 3">
    <name type="scientific">Gordonia aquimaris</name>
    <dbReference type="NCBI Taxonomy" id="2984863"/>
    <lineage>
        <taxon>Bacteria</taxon>
        <taxon>Bacillati</taxon>
        <taxon>Actinomycetota</taxon>
        <taxon>Actinomycetes</taxon>
        <taxon>Mycobacteriales</taxon>
        <taxon>Gordoniaceae</taxon>
        <taxon>Gordonia</taxon>
    </lineage>
</organism>
<name>A0A9X3I6H3_9ACTN</name>
<dbReference type="Proteomes" id="UP001143347">
    <property type="component" value="Unassembled WGS sequence"/>
</dbReference>
<accession>A0A9X3I6H3</accession>
<sequence length="61" mass="5861">MQGSGGDLVEGEAEQRGSAGGEPAKARFSGADEVGDRGVGGDQLVDAGGEVAVTEGGQGVE</sequence>
<reference evidence="2" key="1">
    <citation type="submission" date="2022-10" db="EMBL/GenBank/DDBJ databases">
        <title>WGS of marine actinomycetes from Thailand.</title>
        <authorList>
            <person name="Thawai C."/>
        </authorList>
    </citation>
    <scope>NUCLEOTIDE SEQUENCE</scope>
    <source>
        <strain evidence="2">SW21</strain>
    </source>
</reference>
<dbReference type="RefSeq" id="WP_266063207.1">
    <property type="nucleotide sequence ID" value="NZ_JAPKFM010000025.1"/>
</dbReference>
<gene>
    <name evidence="2" type="ORF">OSB52_19625</name>
</gene>
<evidence type="ECO:0000313" key="2">
    <source>
        <dbReference type="EMBL" id="MCX2966296.1"/>
    </source>
</evidence>
<evidence type="ECO:0000313" key="3">
    <source>
        <dbReference type="Proteomes" id="UP001143347"/>
    </source>
</evidence>
<keyword evidence="3" id="KW-1185">Reference proteome</keyword>
<protein>
    <submittedName>
        <fullName evidence="2">Uncharacterized protein</fullName>
    </submittedName>
</protein>
<dbReference type="EMBL" id="JAPKFM010000025">
    <property type="protein sequence ID" value="MCX2966296.1"/>
    <property type="molecule type" value="Genomic_DNA"/>
</dbReference>
<feature type="region of interest" description="Disordered" evidence="1">
    <location>
        <begin position="1"/>
        <end position="61"/>
    </location>
</feature>
<proteinExistence type="predicted"/>